<evidence type="ECO:0000256" key="2">
    <source>
        <dbReference type="ARBA" id="ARBA00007664"/>
    </source>
</evidence>
<dbReference type="OrthoDB" id="60866at2759"/>
<dbReference type="GO" id="GO:0005576">
    <property type="term" value="C:extracellular region"/>
    <property type="evidence" value="ECO:0007669"/>
    <property type="project" value="UniProtKB-SubCell"/>
</dbReference>
<dbReference type="AlphaFoldDB" id="A0A195F0A9"/>
<evidence type="ECO:0000256" key="4">
    <source>
        <dbReference type="ARBA" id="ARBA00022670"/>
    </source>
</evidence>
<evidence type="ECO:0000259" key="11">
    <source>
        <dbReference type="PROSITE" id="PS50240"/>
    </source>
</evidence>
<keyword evidence="6 9" id="KW-0720">Serine protease</keyword>
<accession>A0A195F0A9</accession>
<evidence type="ECO:0000256" key="1">
    <source>
        <dbReference type="ARBA" id="ARBA00004239"/>
    </source>
</evidence>
<dbReference type="STRING" id="34720.A0A195F0A9"/>
<dbReference type="PANTHER" id="PTHR24276:SF96">
    <property type="entry name" value="PEPTIDASE S1 DOMAIN-CONTAINING PROTEIN"/>
    <property type="match status" value="1"/>
</dbReference>
<dbReference type="InterPro" id="IPR001254">
    <property type="entry name" value="Trypsin_dom"/>
</dbReference>
<dbReference type="Gene3D" id="2.40.10.10">
    <property type="entry name" value="Trypsin-like serine proteases"/>
    <property type="match status" value="2"/>
</dbReference>
<keyword evidence="13" id="KW-1185">Reference proteome</keyword>
<comment type="similarity">
    <text evidence="2">Belongs to the peptidase S1 family.</text>
</comment>
<reference evidence="12 13" key="1">
    <citation type="submission" date="2016-03" db="EMBL/GenBank/DDBJ databases">
        <title>Trachymyrmex septentrionalis WGS genome.</title>
        <authorList>
            <person name="Nygaard S."/>
            <person name="Hu H."/>
            <person name="Boomsma J."/>
            <person name="Zhang G."/>
        </authorList>
    </citation>
    <scope>NUCLEOTIDE SEQUENCE [LARGE SCALE GENOMIC DNA]</scope>
    <source>
        <strain evidence="12">Tsep2-gDNA-1</strain>
        <tissue evidence="12">Whole body</tissue>
    </source>
</reference>
<evidence type="ECO:0000256" key="10">
    <source>
        <dbReference type="SAM" id="SignalP"/>
    </source>
</evidence>
<dbReference type="EMBL" id="KQ981880">
    <property type="protein sequence ID" value="KYN33913.1"/>
    <property type="molecule type" value="Genomic_DNA"/>
</dbReference>
<evidence type="ECO:0000256" key="6">
    <source>
        <dbReference type="ARBA" id="ARBA00022825"/>
    </source>
</evidence>
<name>A0A195F0A9_9HYME</name>
<dbReference type="CDD" id="cd00190">
    <property type="entry name" value="Tryp_SPc"/>
    <property type="match status" value="1"/>
</dbReference>
<dbReference type="GO" id="GO:0016485">
    <property type="term" value="P:protein processing"/>
    <property type="evidence" value="ECO:0007669"/>
    <property type="project" value="UniProtKB-ARBA"/>
</dbReference>
<dbReference type="InterPro" id="IPR043504">
    <property type="entry name" value="Peptidase_S1_PA_chymotrypsin"/>
</dbReference>
<dbReference type="FunFam" id="2.40.10.10:FF:000047">
    <property type="entry name" value="Trypsin eta"/>
    <property type="match status" value="1"/>
</dbReference>
<evidence type="ECO:0000256" key="7">
    <source>
        <dbReference type="ARBA" id="ARBA00023157"/>
    </source>
</evidence>
<keyword evidence="5 9" id="KW-0378">Hydrolase</keyword>
<comment type="subcellular location">
    <subcellularLocation>
        <location evidence="1">Secreted</location>
        <location evidence="1">Extracellular space</location>
    </subcellularLocation>
</comment>
<evidence type="ECO:0000313" key="13">
    <source>
        <dbReference type="Proteomes" id="UP000078541"/>
    </source>
</evidence>
<keyword evidence="4 9" id="KW-0645">Protease</keyword>
<dbReference type="GO" id="GO:0004252">
    <property type="term" value="F:serine-type endopeptidase activity"/>
    <property type="evidence" value="ECO:0007669"/>
    <property type="project" value="UniProtKB-EC"/>
</dbReference>
<keyword evidence="3" id="KW-0964">Secreted</keyword>
<dbReference type="PROSITE" id="PS00134">
    <property type="entry name" value="TRYPSIN_HIS"/>
    <property type="match status" value="1"/>
</dbReference>
<dbReference type="InterPro" id="IPR009003">
    <property type="entry name" value="Peptidase_S1_PA"/>
</dbReference>
<evidence type="ECO:0000256" key="9">
    <source>
        <dbReference type="RuleBase" id="RU363034"/>
    </source>
</evidence>
<organism evidence="12 13">
    <name type="scientific">Trachymyrmex septentrionalis</name>
    <dbReference type="NCBI Taxonomy" id="34720"/>
    <lineage>
        <taxon>Eukaryota</taxon>
        <taxon>Metazoa</taxon>
        <taxon>Ecdysozoa</taxon>
        <taxon>Arthropoda</taxon>
        <taxon>Hexapoda</taxon>
        <taxon>Insecta</taxon>
        <taxon>Pterygota</taxon>
        <taxon>Neoptera</taxon>
        <taxon>Endopterygota</taxon>
        <taxon>Hymenoptera</taxon>
        <taxon>Apocrita</taxon>
        <taxon>Aculeata</taxon>
        <taxon>Formicoidea</taxon>
        <taxon>Formicidae</taxon>
        <taxon>Myrmicinae</taxon>
        <taxon>Trachymyrmex</taxon>
    </lineage>
</organism>
<dbReference type="PANTHER" id="PTHR24276">
    <property type="entry name" value="POLYSERASE-RELATED"/>
    <property type="match status" value="1"/>
</dbReference>
<evidence type="ECO:0000256" key="3">
    <source>
        <dbReference type="ARBA" id="ARBA00022525"/>
    </source>
</evidence>
<dbReference type="PRINTS" id="PR00722">
    <property type="entry name" value="CHYMOTRYPSIN"/>
</dbReference>
<dbReference type="KEGG" id="tsep:108753210"/>
<dbReference type="SMART" id="SM00020">
    <property type="entry name" value="Tryp_SPc"/>
    <property type="match status" value="1"/>
</dbReference>
<feature type="domain" description="Peptidase S1" evidence="11">
    <location>
        <begin position="29"/>
        <end position="248"/>
    </location>
</feature>
<dbReference type="Pfam" id="PF00089">
    <property type="entry name" value="Trypsin"/>
    <property type="match status" value="1"/>
</dbReference>
<dbReference type="Proteomes" id="UP000078541">
    <property type="component" value="Unassembled WGS sequence"/>
</dbReference>
<protein>
    <recommendedName>
        <fullName evidence="8">chymotrypsin</fullName>
        <ecNumber evidence="8">3.4.21.1</ecNumber>
    </recommendedName>
</protein>
<gene>
    <name evidence="12" type="ORF">ALC56_11726</name>
</gene>
<dbReference type="InterPro" id="IPR018114">
    <property type="entry name" value="TRYPSIN_HIS"/>
</dbReference>
<evidence type="ECO:0000256" key="5">
    <source>
        <dbReference type="ARBA" id="ARBA00022801"/>
    </source>
</evidence>
<evidence type="ECO:0000313" key="12">
    <source>
        <dbReference type="EMBL" id="KYN33913.1"/>
    </source>
</evidence>
<keyword evidence="10" id="KW-0732">Signal</keyword>
<dbReference type="PROSITE" id="PS50240">
    <property type="entry name" value="TRYPSIN_DOM"/>
    <property type="match status" value="1"/>
</dbReference>
<dbReference type="InterPro" id="IPR050430">
    <property type="entry name" value="Peptidase_S1"/>
</dbReference>
<feature type="signal peptide" evidence="10">
    <location>
        <begin position="1"/>
        <end position="19"/>
    </location>
</feature>
<feature type="chain" id="PRO_5008271105" description="chymotrypsin" evidence="10">
    <location>
        <begin position="20"/>
        <end position="253"/>
    </location>
</feature>
<dbReference type="InterPro" id="IPR001314">
    <property type="entry name" value="Peptidase_S1A"/>
</dbReference>
<keyword evidence="7" id="KW-1015">Disulfide bond</keyword>
<dbReference type="SUPFAM" id="SSF50494">
    <property type="entry name" value="Trypsin-like serine proteases"/>
    <property type="match status" value="1"/>
</dbReference>
<dbReference type="EC" id="3.4.21.1" evidence="8"/>
<dbReference type="PROSITE" id="PS00135">
    <property type="entry name" value="TRYPSIN_SER"/>
    <property type="match status" value="1"/>
</dbReference>
<dbReference type="InterPro" id="IPR033116">
    <property type="entry name" value="TRYPSIN_SER"/>
</dbReference>
<evidence type="ECO:0000256" key="8">
    <source>
        <dbReference type="ARBA" id="ARBA00044036"/>
    </source>
</evidence>
<proteinExistence type="inferred from homology"/>
<sequence length="253" mass="28096">MLSILYILSIIANLHELSADESVQQIPKIVGGNLADEGQFPYQASLRLNDQHFCGGSVISERFILTASHCLSGLEDRTITVVLGTNTLDKGGDRYFSIKKWIHPYYNSFFIWHDIGLIKVNKDIVFGDKVKPIALPTKDFDKSDYPAVLSGWGTTSYPGKTPNDLHYIQLRVINQKQCVASSFRVTKNNICTLNKRGEGACHGDSGGPLVAGNVQIGIVSWGVPCAKEQPDVFTRTYPYQAWINKCIQEDKSI</sequence>